<sequence>MSDYLLRPEDLPTWGQRTALRVLNLFGWRLRFKPLPGPHGIAVVYPHTSNWDFLVGLFGKWAIGLPFRWLAKDSLFRGPMGAVMRYWGGVPVDRSAPQGATQKLAQTMLSSKWCWVAITPEGTRSYRPHWKSGFYRLALAAKVPVLLVYMDYRAKELSVVDYMTLSGDEEADMAAIARVYEGHEALYPANAAPVRLAPREKNGTREQA</sequence>
<evidence type="ECO:0000313" key="6">
    <source>
        <dbReference type="Proteomes" id="UP001205861"/>
    </source>
</evidence>
<name>A0ABT2BM45_9BURK</name>
<feature type="domain" description="Phospholipid/glycerol acyltransferase" evidence="4">
    <location>
        <begin position="41"/>
        <end position="153"/>
    </location>
</feature>
<keyword evidence="3 5" id="KW-0012">Acyltransferase</keyword>
<dbReference type="RefSeq" id="WP_258857227.1">
    <property type="nucleotide sequence ID" value="NZ_JANUGV010000004.1"/>
</dbReference>
<proteinExistence type="predicted"/>
<accession>A0ABT2BM45</accession>
<dbReference type="InterPro" id="IPR002123">
    <property type="entry name" value="Plipid/glycerol_acylTrfase"/>
</dbReference>
<protein>
    <submittedName>
        <fullName evidence="5">1-acyl-sn-glycerol-3-phosphate acyltransferase</fullName>
    </submittedName>
</protein>
<evidence type="ECO:0000256" key="1">
    <source>
        <dbReference type="ARBA" id="ARBA00005189"/>
    </source>
</evidence>
<gene>
    <name evidence="5" type="ORF">NX773_15505</name>
</gene>
<organism evidence="5 6">
    <name type="scientific">Massilia solisilvae</name>
    <dbReference type="NCBI Taxonomy" id="1811225"/>
    <lineage>
        <taxon>Bacteria</taxon>
        <taxon>Pseudomonadati</taxon>
        <taxon>Pseudomonadota</taxon>
        <taxon>Betaproteobacteria</taxon>
        <taxon>Burkholderiales</taxon>
        <taxon>Oxalobacteraceae</taxon>
        <taxon>Telluria group</taxon>
        <taxon>Massilia</taxon>
    </lineage>
</organism>
<comment type="caution">
    <text evidence="5">The sequence shown here is derived from an EMBL/GenBank/DDBJ whole genome shotgun (WGS) entry which is preliminary data.</text>
</comment>
<dbReference type="GO" id="GO:0016746">
    <property type="term" value="F:acyltransferase activity"/>
    <property type="evidence" value="ECO:0007669"/>
    <property type="project" value="UniProtKB-KW"/>
</dbReference>
<dbReference type="Pfam" id="PF01553">
    <property type="entry name" value="Acyltransferase"/>
    <property type="match status" value="1"/>
</dbReference>
<evidence type="ECO:0000259" key="4">
    <source>
        <dbReference type="SMART" id="SM00563"/>
    </source>
</evidence>
<evidence type="ECO:0000313" key="5">
    <source>
        <dbReference type="EMBL" id="MCS0609574.1"/>
    </source>
</evidence>
<dbReference type="PANTHER" id="PTHR10434:SF9">
    <property type="entry name" value="PHOSPHOLIPID_GLYCEROL ACYLTRANSFERASE DOMAIN-CONTAINING PROTEIN"/>
    <property type="match status" value="1"/>
</dbReference>
<dbReference type="SMART" id="SM00563">
    <property type="entry name" value="PlsC"/>
    <property type="match status" value="1"/>
</dbReference>
<reference evidence="5 6" key="1">
    <citation type="submission" date="2022-08" db="EMBL/GenBank/DDBJ databases">
        <title>Reclassification of Massilia species as members of the genera Telluria, Duganella, Pseudoduganella, Mokoshia gen. nov. and Zemynaea gen. nov. using orthogonal and non-orthogonal genome-based approaches.</title>
        <authorList>
            <person name="Bowman J.P."/>
        </authorList>
    </citation>
    <scope>NUCLEOTIDE SEQUENCE [LARGE SCALE GENOMIC DNA]</scope>
    <source>
        <strain evidence="5 6">JCM 31607</strain>
    </source>
</reference>
<evidence type="ECO:0000256" key="2">
    <source>
        <dbReference type="ARBA" id="ARBA00022679"/>
    </source>
</evidence>
<keyword evidence="2" id="KW-0808">Transferase</keyword>
<evidence type="ECO:0000256" key="3">
    <source>
        <dbReference type="ARBA" id="ARBA00023315"/>
    </source>
</evidence>
<dbReference type="PANTHER" id="PTHR10434">
    <property type="entry name" value="1-ACYL-SN-GLYCEROL-3-PHOSPHATE ACYLTRANSFERASE"/>
    <property type="match status" value="1"/>
</dbReference>
<dbReference type="Proteomes" id="UP001205861">
    <property type="component" value="Unassembled WGS sequence"/>
</dbReference>
<keyword evidence="6" id="KW-1185">Reference proteome</keyword>
<comment type="pathway">
    <text evidence="1">Lipid metabolism.</text>
</comment>
<dbReference type="SUPFAM" id="SSF69593">
    <property type="entry name" value="Glycerol-3-phosphate (1)-acyltransferase"/>
    <property type="match status" value="1"/>
</dbReference>
<dbReference type="EMBL" id="JANUGV010000004">
    <property type="protein sequence ID" value="MCS0609574.1"/>
    <property type="molecule type" value="Genomic_DNA"/>
</dbReference>